<name>A0A976FGP5_BRELC</name>
<dbReference type="Proteomes" id="UP000294530">
    <property type="component" value="Unassembled WGS sequence"/>
</dbReference>
<evidence type="ECO:0000313" key="2">
    <source>
        <dbReference type="Proteomes" id="UP000294530"/>
    </source>
</evidence>
<dbReference type="KEGG" id="blac:94351661"/>
<sequence>MVVIVPRWGARTSTLTLSVSTTSSSVTASPGCFNLFYDSSFRDQITHVWQKNVGSNELVAAMRLKRCTQAGKSACSM</sequence>
<accession>A0A976FGP5</accession>
<evidence type="ECO:0000313" key="1">
    <source>
        <dbReference type="EMBL" id="TDH66507.1"/>
    </source>
</evidence>
<reference evidence="1 2" key="1">
    <citation type="journal article" date="2021" name="Genome Biol.">
        <title>AFLAP: assembly-free linkage analysis pipeline using k-mers from genome sequencing data.</title>
        <authorList>
            <person name="Fletcher K."/>
            <person name="Zhang L."/>
            <person name="Gil J."/>
            <person name="Han R."/>
            <person name="Cavanaugh K."/>
            <person name="Michelmore R."/>
        </authorList>
    </citation>
    <scope>NUCLEOTIDE SEQUENCE [LARGE SCALE GENOMIC DNA]</scope>
    <source>
        <strain evidence="1 2">SF5</strain>
    </source>
</reference>
<proteinExistence type="predicted"/>
<dbReference type="AlphaFoldDB" id="A0A976FGP5"/>
<dbReference type="EMBL" id="SHOA02000017">
    <property type="protein sequence ID" value="TDH66507.1"/>
    <property type="molecule type" value="Genomic_DNA"/>
</dbReference>
<dbReference type="GeneID" id="94351661"/>
<organism evidence="1 2">
    <name type="scientific">Bremia lactucae</name>
    <name type="common">Lettuce downy mildew</name>
    <dbReference type="NCBI Taxonomy" id="4779"/>
    <lineage>
        <taxon>Eukaryota</taxon>
        <taxon>Sar</taxon>
        <taxon>Stramenopiles</taxon>
        <taxon>Oomycota</taxon>
        <taxon>Peronosporomycetes</taxon>
        <taxon>Peronosporales</taxon>
        <taxon>Peronosporaceae</taxon>
        <taxon>Bremia</taxon>
    </lineage>
</organism>
<keyword evidence="2" id="KW-1185">Reference proteome</keyword>
<gene>
    <name evidence="1" type="ORF">CCR75_007934</name>
</gene>
<comment type="caution">
    <text evidence="1">The sequence shown here is derived from an EMBL/GenBank/DDBJ whole genome shotgun (WGS) entry which is preliminary data.</text>
</comment>
<dbReference type="RefSeq" id="XP_067816006.1">
    <property type="nucleotide sequence ID" value="XM_067965990.1"/>
</dbReference>
<protein>
    <submittedName>
        <fullName evidence="1">Uncharacterized protein</fullName>
    </submittedName>
</protein>